<dbReference type="PANTHER" id="PTHR43491:SF1">
    <property type="entry name" value="UDP-N-ACETYL-D-MANNOSAMINE DEHYDROGENASE"/>
    <property type="match status" value="1"/>
</dbReference>
<dbReference type="Pfam" id="PF03721">
    <property type="entry name" value="UDPG_MGDP_dh_N"/>
    <property type="match status" value="1"/>
</dbReference>
<feature type="non-terminal residue" evidence="2">
    <location>
        <position position="1"/>
    </location>
</feature>
<dbReference type="GO" id="GO:0016616">
    <property type="term" value="F:oxidoreductase activity, acting on the CH-OH group of donors, NAD or NADP as acceptor"/>
    <property type="evidence" value="ECO:0007669"/>
    <property type="project" value="InterPro"/>
</dbReference>
<protein>
    <recommendedName>
        <fullName evidence="1">UDP-glucose/GDP-mannose dehydrogenase N-terminal domain-containing protein</fullName>
    </recommendedName>
</protein>
<dbReference type="PANTHER" id="PTHR43491">
    <property type="entry name" value="UDP-N-ACETYL-D-MANNOSAMINE DEHYDROGENASE"/>
    <property type="match status" value="1"/>
</dbReference>
<name>A0A381TNP7_9ZZZZ</name>
<dbReference type="Gene3D" id="3.40.50.720">
    <property type="entry name" value="NAD(P)-binding Rossmann-like Domain"/>
    <property type="match status" value="1"/>
</dbReference>
<dbReference type="SUPFAM" id="SSF51735">
    <property type="entry name" value="NAD(P)-binding Rossmann-fold domains"/>
    <property type="match status" value="1"/>
</dbReference>
<feature type="domain" description="UDP-glucose/GDP-mannose dehydrogenase N-terminal" evidence="1">
    <location>
        <begin position="18"/>
        <end position="64"/>
    </location>
</feature>
<reference evidence="2" key="1">
    <citation type="submission" date="2018-05" db="EMBL/GenBank/DDBJ databases">
        <authorList>
            <person name="Lanie J.A."/>
            <person name="Ng W.-L."/>
            <person name="Kazmierczak K.M."/>
            <person name="Andrzejewski T.M."/>
            <person name="Davidsen T.M."/>
            <person name="Wayne K.J."/>
            <person name="Tettelin H."/>
            <person name="Glass J.I."/>
            <person name="Rusch D."/>
            <person name="Podicherti R."/>
            <person name="Tsui H.-C.T."/>
            <person name="Winkler M.E."/>
        </authorList>
    </citation>
    <scope>NUCLEOTIDE SEQUENCE</scope>
</reference>
<proteinExistence type="predicted"/>
<dbReference type="GO" id="GO:0016628">
    <property type="term" value="F:oxidoreductase activity, acting on the CH-CH group of donors, NAD or NADP as acceptor"/>
    <property type="evidence" value="ECO:0007669"/>
    <property type="project" value="InterPro"/>
</dbReference>
<feature type="non-terminal residue" evidence="2">
    <location>
        <position position="70"/>
    </location>
</feature>
<sequence length="70" mass="7574">MSDLIDELEKKIKDREAKIGIIGMGYVGIPLGLEFAGTGFSVTGFDNDSARVKDINTGKQVIKHIPAKLI</sequence>
<dbReference type="GO" id="GO:0051287">
    <property type="term" value="F:NAD binding"/>
    <property type="evidence" value="ECO:0007669"/>
    <property type="project" value="InterPro"/>
</dbReference>
<dbReference type="InterPro" id="IPR028359">
    <property type="entry name" value="UDP_ManNAc/GlcNAc_DH"/>
</dbReference>
<evidence type="ECO:0000313" key="2">
    <source>
        <dbReference type="EMBL" id="SVA17158.1"/>
    </source>
</evidence>
<dbReference type="EMBL" id="UINC01004830">
    <property type="protein sequence ID" value="SVA17158.1"/>
    <property type="molecule type" value="Genomic_DNA"/>
</dbReference>
<dbReference type="InterPro" id="IPR036291">
    <property type="entry name" value="NAD(P)-bd_dom_sf"/>
</dbReference>
<dbReference type="AlphaFoldDB" id="A0A381TNP7"/>
<evidence type="ECO:0000259" key="1">
    <source>
        <dbReference type="Pfam" id="PF03721"/>
    </source>
</evidence>
<gene>
    <name evidence="2" type="ORF">METZ01_LOCUS70012</name>
</gene>
<organism evidence="2">
    <name type="scientific">marine metagenome</name>
    <dbReference type="NCBI Taxonomy" id="408172"/>
    <lineage>
        <taxon>unclassified sequences</taxon>
        <taxon>metagenomes</taxon>
        <taxon>ecological metagenomes</taxon>
    </lineage>
</organism>
<dbReference type="InterPro" id="IPR001732">
    <property type="entry name" value="UDP-Glc/GDP-Man_DH_N"/>
</dbReference>
<accession>A0A381TNP7</accession>
<dbReference type="GO" id="GO:0000271">
    <property type="term" value="P:polysaccharide biosynthetic process"/>
    <property type="evidence" value="ECO:0007669"/>
    <property type="project" value="InterPro"/>
</dbReference>